<dbReference type="EMBL" id="LR881467">
    <property type="protein sequence ID" value="CAD5318253.1"/>
    <property type="molecule type" value="Genomic_DNA"/>
</dbReference>
<dbReference type="AlphaFoldDB" id="A0A7G2E9D6"/>
<reference evidence="1 2" key="1">
    <citation type="submission" date="2020-09" db="EMBL/GenBank/DDBJ databases">
        <authorList>
            <person name="Ashkenazy H."/>
        </authorList>
    </citation>
    <scope>NUCLEOTIDE SEQUENCE [LARGE SCALE GENOMIC DNA]</scope>
    <source>
        <strain evidence="2">cv. Cdm-0</strain>
    </source>
</reference>
<evidence type="ECO:0000313" key="2">
    <source>
        <dbReference type="Proteomes" id="UP000516314"/>
    </source>
</evidence>
<sequence>MAPESTWTPADFGRFEIMLSLSTPDKVDFGYIAKYLGKPVEEIVNQYNELLSSNDPTMQR</sequence>
<gene>
    <name evidence="1" type="ORF">AT9943_LOCUS6489</name>
</gene>
<protein>
    <submittedName>
        <fullName evidence="1">(thale cress) hypothetical protein</fullName>
    </submittedName>
</protein>
<accession>A0A7G2E9D6</accession>
<organism evidence="1 2">
    <name type="scientific">Arabidopsis thaliana</name>
    <name type="common">Mouse-ear cress</name>
    <dbReference type="NCBI Taxonomy" id="3702"/>
    <lineage>
        <taxon>Eukaryota</taxon>
        <taxon>Viridiplantae</taxon>
        <taxon>Streptophyta</taxon>
        <taxon>Embryophyta</taxon>
        <taxon>Tracheophyta</taxon>
        <taxon>Spermatophyta</taxon>
        <taxon>Magnoliopsida</taxon>
        <taxon>eudicotyledons</taxon>
        <taxon>Gunneridae</taxon>
        <taxon>Pentapetalae</taxon>
        <taxon>rosids</taxon>
        <taxon>malvids</taxon>
        <taxon>Brassicales</taxon>
        <taxon>Brassicaceae</taxon>
        <taxon>Camelineae</taxon>
        <taxon>Arabidopsis</taxon>
    </lineage>
</organism>
<evidence type="ECO:0000313" key="1">
    <source>
        <dbReference type="EMBL" id="CAD5318253.1"/>
    </source>
</evidence>
<proteinExistence type="predicted"/>
<name>A0A7G2E9D6_ARATH</name>
<dbReference type="Proteomes" id="UP000516314">
    <property type="component" value="Chromosome 2"/>
</dbReference>